<gene>
    <name evidence="1" type="ORF">BV898_18278</name>
</gene>
<organism evidence="1 2">
    <name type="scientific">Hypsibius exemplaris</name>
    <name type="common">Freshwater tardigrade</name>
    <dbReference type="NCBI Taxonomy" id="2072580"/>
    <lineage>
        <taxon>Eukaryota</taxon>
        <taxon>Metazoa</taxon>
        <taxon>Ecdysozoa</taxon>
        <taxon>Tardigrada</taxon>
        <taxon>Eutardigrada</taxon>
        <taxon>Parachela</taxon>
        <taxon>Hypsibioidea</taxon>
        <taxon>Hypsibiidae</taxon>
        <taxon>Hypsibius</taxon>
    </lineage>
</organism>
<evidence type="ECO:0000313" key="1">
    <source>
        <dbReference type="EMBL" id="OWA53858.1"/>
    </source>
</evidence>
<dbReference type="EMBL" id="MTYJ01000351">
    <property type="protein sequence ID" value="OWA53858.1"/>
    <property type="molecule type" value="Genomic_DNA"/>
</dbReference>
<sequence>MHLSFQPIRDVLSSYAGIFMLAQVLNETLATYDEGRLQDGKWLSERFLNRTFVAPGGFSDIYSTSAAMNSGKHPSPYHISVTTTPPEKYHVRLYTIVVNKRLSSSSPMNTGHSSTDFSTSPASGQVARDCHGMNPYAGIIVLNVGNIQVHCQPRYLL</sequence>
<reference evidence="2" key="1">
    <citation type="submission" date="2017-01" db="EMBL/GenBank/DDBJ databases">
        <title>Comparative genomics of anhydrobiosis in the tardigrade Hypsibius dujardini.</title>
        <authorList>
            <person name="Yoshida Y."/>
            <person name="Koutsovoulos G."/>
            <person name="Laetsch D."/>
            <person name="Stevens L."/>
            <person name="Kumar S."/>
            <person name="Horikawa D."/>
            <person name="Ishino K."/>
            <person name="Komine S."/>
            <person name="Tomita M."/>
            <person name="Blaxter M."/>
            <person name="Arakawa K."/>
        </authorList>
    </citation>
    <scope>NUCLEOTIDE SEQUENCE [LARGE SCALE GENOMIC DNA]</scope>
    <source>
        <strain evidence="2">Z151</strain>
    </source>
</reference>
<name>A0A9X6NJQ5_HYPEX</name>
<accession>A0A9X6NJQ5</accession>
<dbReference type="Proteomes" id="UP000192578">
    <property type="component" value="Unassembled WGS sequence"/>
</dbReference>
<keyword evidence="2" id="KW-1185">Reference proteome</keyword>
<dbReference type="OrthoDB" id="10693768at2759"/>
<protein>
    <recommendedName>
        <fullName evidence="3">Receptor ligand binding region domain-containing protein</fullName>
    </recommendedName>
</protein>
<dbReference type="AlphaFoldDB" id="A0A9X6NJQ5"/>
<evidence type="ECO:0008006" key="3">
    <source>
        <dbReference type="Google" id="ProtNLM"/>
    </source>
</evidence>
<evidence type="ECO:0000313" key="2">
    <source>
        <dbReference type="Proteomes" id="UP000192578"/>
    </source>
</evidence>
<comment type="caution">
    <text evidence="1">The sequence shown here is derived from an EMBL/GenBank/DDBJ whole genome shotgun (WGS) entry which is preliminary data.</text>
</comment>
<proteinExistence type="predicted"/>